<evidence type="ECO:0000256" key="17">
    <source>
        <dbReference type="ARBA" id="ARBA00023180"/>
    </source>
</evidence>
<keyword evidence="14" id="KW-0333">Golgi apparatus</keyword>
<dbReference type="EMBL" id="FNAN01000030">
    <property type="protein sequence ID" value="SDH19482.1"/>
    <property type="molecule type" value="Genomic_DNA"/>
</dbReference>
<dbReference type="GO" id="GO:0005576">
    <property type="term" value="C:extracellular region"/>
    <property type="evidence" value="ECO:0007669"/>
    <property type="project" value="UniProtKB-SubCell"/>
</dbReference>
<evidence type="ECO:0000256" key="9">
    <source>
        <dbReference type="ARBA" id="ARBA00022723"/>
    </source>
</evidence>
<dbReference type="STRING" id="659014.SAMN04487996_13070"/>
<evidence type="ECO:0000313" key="23">
    <source>
        <dbReference type="EMBL" id="SDH19482.1"/>
    </source>
</evidence>
<dbReference type="Gene3D" id="3.40.630.10">
    <property type="entry name" value="Zn peptidases"/>
    <property type="match status" value="1"/>
</dbReference>
<evidence type="ECO:0000256" key="20">
    <source>
        <dbReference type="ARBA" id="ARBA00033328"/>
    </source>
</evidence>
<evidence type="ECO:0000256" key="4">
    <source>
        <dbReference type="ARBA" id="ARBA00004613"/>
    </source>
</evidence>
<evidence type="ECO:0000256" key="13">
    <source>
        <dbReference type="ARBA" id="ARBA00022833"/>
    </source>
</evidence>
<organism evidence="23 24">
    <name type="scientific">Dyadobacter soli</name>
    <dbReference type="NCBI Taxonomy" id="659014"/>
    <lineage>
        <taxon>Bacteria</taxon>
        <taxon>Pseudomonadati</taxon>
        <taxon>Bacteroidota</taxon>
        <taxon>Cytophagia</taxon>
        <taxon>Cytophagales</taxon>
        <taxon>Spirosomataceae</taxon>
        <taxon>Dyadobacter</taxon>
    </lineage>
</organism>
<comment type="subunit">
    <text evidence="19">Homodimer. The monomeric form is inactive while the homodimer is active.</text>
</comment>
<dbReference type="Gene3D" id="3.50.30.30">
    <property type="match status" value="1"/>
</dbReference>
<dbReference type="SUPFAM" id="SSF53187">
    <property type="entry name" value="Zn-dependent exopeptidases"/>
    <property type="match status" value="1"/>
</dbReference>
<name>A0A1G8AEV3_9BACT</name>
<keyword evidence="12" id="KW-0256">Endoplasmic reticulum</keyword>
<feature type="domain" description="Peptidase M28" evidence="22">
    <location>
        <begin position="267"/>
        <end position="452"/>
    </location>
</feature>
<gene>
    <name evidence="23" type="ORF">SAMN04487996_13070</name>
</gene>
<keyword evidence="11" id="KW-0378">Hydrolase</keyword>
<dbReference type="Proteomes" id="UP000198748">
    <property type="component" value="Unassembled WGS sequence"/>
</dbReference>
<protein>
    <recommendedName>
        <fullName evidence="5">Carboxypeptidase Q</fullName>
    </recommendedName>
    <alternativeName>
        <fullName evidence="20">Plasma glutamate carboxypeptidase</fullName>
    </alternativeName>
</protein>
<feature type="chain" id="PRO_5011626564" description="Carboxypeptidase Q" evidence="21">
    <location>
        <begin position="26"/>
        <end position="464"/>
    </location>
</feature>
<keyword evidence="18" id="KW-0458">Lysosome</keyword>
<evidence type="ECO:0000256" key="14">
    <source>
        <dbReference type="ARBA" id="ARBA00023034"/>
    </source>
</evidence>
<sequence>MSLEFKSFFTALSLFIAGVALPVSAQTDFQADSAFIRKIYDTALSEGKSYEWLRHLTQQVGPRLSGSEGAAKAVLYTKSVMESERFDHVFLQNVMVPHWVRGAKEKAQISNGKQKTDVPIAALGGSIATPKGGIRAKVIEVKSFQQLRDLGTEKVKGKIVFFNRPMDPTKINTFEAYAGAVEQRAAGASEAAKLGAIGSITRSMTTRLDDFPHTGSMRYASGAPMIPAAAISTNGAELLSKTLQANPETEFYFEQNCETLPDAASHNVIGELKGKTNAGKYIAIGGHLDSWDFAQGAHDDGSGCVQSIEALRILKALGYQPNHTLRAVMFMNEENGMKGGITYADSAKSKQETHIAAIESDHGGFSPRGFGIVGTPAQKARIQQWAGLFAAYGVHELGPGGGGADIGPLAQQGTVLLGLMPDTQRYFDYHHAANDRFEAVSKRELELGAAAMASMLYLIDKYGL</sequence>
<dbReference type="GO" id="GO:0004180">
    <property type="term" value="F:carboxypeptidase activity"/>
    <property type="evidence" value="ECO:0007669"/>
    <property type="project" value="UniProtKB-KW"/>
</dbReference>
<evidence type="ECO:0000256" key="15">
    <source>
        <dbReference type="ARBA" id="ARBA00023049"/>
    </source>
</evidence>
<evidence type="ECO:0000256" key="10">
    <source>
        <dbReference type="ARBA" id="ARBA00022729"/>
    </source>
</evidence>
<dbReference type="OrthoDB" id="9769665at2"/>
<evidence type="ECO:0000256" key="12">
    <source>
        <dbReference type="ARBA" id="ARBA00022824"/>
    </source>
</evidence>
<evidence type="ECO:0000256" key="11">
    <source>
        <dbReference type="ARBA" id="ARBA00022801"/>
    </source>
</evidence>
<dbReference type="InterPro" id="IPR039866">
    <property type="entry name" value="CPQ"/>
</dbReference>
<keyword evidence="15" id="KW-0482">Metalloprotease</keyword>
<dbReference type="GO" id="GO:0006508">
    <property type="term" value="P:proteolysis"/>
    <property type="evidence" value="ECO:0007669"/>
    <property type="project" value="UniProtKB-KW"/>
</dbReference>
<keyword evidence="17" id="KW-0325">Glycoprotein</keyword>
<evidence type="ECO:0000256" key="16">
    <source>
        <dbReference type="ARBA" id="ARBA00023145"/>
    </source>
</evidence>
<keyword evidence="7" id="KW-0121">Carboxypeptidase</keyword>
<dbReference type="InterPro" id="IPR007484">
    <property type="entry name" value="Peptidase_M28"/>
</dbReference>
<dbReference type="AlphaFoldDB" id="A0A1G8AEV3"/>
<evidence type="ECO:0000256" key="3">
    <source>
        <dbReference type="ARBA" id="ARBA00004555"/>
    </source>
</evidence>
<keyword evidence="6" id="KW-0964">Secreted</keyword>
<evidence type="ECO:0000256" key="6">
    <source>
        <dbReference type="ARBA" id="ARBA00022525"/>
    </source>
</evidence>
<keyword evidence="13" id="KW-0862">Zinc</keyword>
<dbReference type="PANTHER" id="PTHR12053">
    <property type="entry name" value="PROTEASE FAMILY M28 PLASMA GLUTAMATE CARBOXYPEPTIDASE-RELATED"/>
    <property type="match status" value="1"/>
</dbReference>
<keyword evidence="10 21" id="KW-0732">Signal</keyword>
<dbReference type="RefSeq" id="WP_090157536.1">
    <property type="nucleotide sequence ID" value="NZ_FNAN01000030.1"/>
</dbReference>
<dbReference type="PANTHER" id="PTHR12053:SF3">
    <property type="entry name" value="CARBOXYPEPTIDASE Q"/>
    <property type="match status" value="1"/>
</dbReference>
<keyword evidence="24" id="KW-1185">Reference proteome</keyword>
<evidence type="ECO:0000256" key="7">
    <source>
        <dbReference type="ARBA" id="ARBA00022645"/>
    </source>
</evidence>
<feature type="signal peptide" evidence="21">
    <location>
        <begin position="1"/>
        <end position="25"/>
    </location>
</feature>
<dbReference type="GO" id="GO:0070573">
    <property type="term" value="F:metallodipeptidase activity"/>
    <property type="evidence" value="ECO:0007669"/>
    <property type="project" value="InterPro"/>
</dbReference>
<evidence type="ECO:0000256" key="1">
    <source>
        <dbReference type="ARBA" id="ARBA00004240"/>
    </source>
</evidence>
<evidence type="ECO:0000256" key="19">
    <source>
        <dbReference type="ARBA" id="ARBA00025833"/>
    </source>
</evidence>
<evidence type="ECO:0000256" key="8">
    <source>
        <dbReference type="ARBA" id="ARBA00022670"/>
    </source>
</evidence>
<evidence type="ECO:0000256" key="18">
    <source>
        <dbReference type="ARBA" id="ARBA00023228"/>
    </source>
</evidence>
<evidence type="ECO:0000256" key="2">
    <source>
        <dbReference type="ARBA" id="ARBA00004371"/>
    </source>
</evidence>
<dbReference type="Pfam" id="PF04389">
    <property type="entry name" value="Peptidase_M28"/>
    <property type="match status" value="1"/>
</dbReference>
<evidence type="ECO:0000313" key="24">
    <source>
        <dbReference type="Proteomes" id="UP000198748"/>
    </source>
</evidence>
<keyword evidence="16" id="KW-0865">Zymogen</keyword>
<reference evidence="24" key="1">
    <citation type="submission" date="2016-10" db="EMBL/GenBank/DDBJ databases">
        <authorList>
            <person name="Varghese N."/>
            <person name="Submissions S."/>
        </authorList>
    </citation>
    <scope>NUCLEOTIDE SEQUENCE [LARGE SCALE GENOMIC DNA]</scope>
    <source>
        <strain evidence="24">DSM 25329</strain>
    </source>
</reference>
<accession>A0A1G8AEV3</accession>
<keyword evidence="8" id="KW-0645">Protease</keyword>
<dbReference type="GO" id="GO:0046872">
    <property type="term" value="F:metal ion binding"/>
    <property type="evidence" value="ECO:0007669"/>
    <property type="project" value="UniProtKB-KW"/>
</dbReference>
<proteinExistence type="predicted"/>
<evidence type="ECO:0000259" key="22">
    <source>
        <dbReference type="Pfam" id="PF04389"/>
    </source>
</evidence>
<evidence type="ECO:0000256" key="21">
    <source>
        <dbReference type="SAM" id="SignalP"/>
    </source>
</evidence>
<dbReference type="GO" id="GO:0005764">
    <property type="term" value="C:lysosome"/>
    <property type="evidence" value="ECO:0007669"/>
    <property type="project" value="UniProtKB-SubCell"/>
</dbReference>
<keyword evidence="9" id="KW-0479">Metal-binding</keyword>
<comment type="subcellular location">
    <subcellularLocation>
        <location evidence="1">Endoplasmic reticulum</location>
    </subcellularLocation>
    <subcellularLocation>
        <location evidence="3">Golgi apparatus</location>
    </subcellularLocation>
    <subcellularLocation>
        <location evidence="2">Lysosome</location>
    </subcellularLocation>
    <subcellularLocation>
        <location evidence="4">Secreted</location>
    </subcellularLocation>
</comment>
<evidence type="ECO:0000256" key="5">
    <source>
        <dbReference type="ARBA" id="ARBA00014116"/>
    </source>
</evidence>